<evidence type="ECO:0000313" key="3">
    <source>
        <dbReference type="EMBL" id="EMS79894.1"/>
    </source>
</evidence>
<dbReference type="Gene3D" id="3.90.1150.10">
    <property type="entry name" value="Aspartate Aminotransferase, domain 1"/>
    <property type="match status" value="2"/>
</dbReference>
<keyword evidence="4" id="KW-1185">Reference proteome</keyword>
<evidence type="ECO:0000256" key="1">
    <source>
        <dbReference type="RuleBase" id="RU000481"/>
    </source>
</evidence>
<dbReference type="OrthoDB" id="9804474at2"/>
<feature type="domain" description="Aminotransferase class I/classII large" evidence="2">
    <location>
        <begin position="35"/>
        <end position="374"/>
    </location>
</feature>
<comment type="cofactor">
    <cofactor evidence="1">
        <name>pyridoxal 5'-phosphate</name>
        <dbReference type="ChEBI" id="CHEBI:597326"/>
    </cofactor>
</comment>
<dbReference type="GO" id="GO:0030170">
    <property type="term" value="F:pyridoxal phosphate binding"/>
    <property type="evidence" value="ECO:0007669"/>
    <property type="project" value="InterPro"/>
</dbReference>
<name>S0G355_9BACT</name>
<evidence type="ECO:0000259" key="2">
    <source>
        <dbReference type="Pfam" id="PF00155"/>
    </source>
</evidence>
<dbReference type="PATRIC" id="fig|1286635.3.peg.1595"/>
<reference evidence="3 4" key="1">
    <citation type="journal article" date="2013" name="Genome Announc.">
        <title>Draft Genome Sequence of Desulfotignum phosphitoxidans DSM 13687 Strain FiPS-3.</title>
        <authorList>
            <person name="Poehlein A."/>
            <person name="Daniel R."/>
            <person name="Simeonova D.D."/>
        </authorList>
    </citation>
    <scope>NUCLEOTIDE SEQUENCE [LARGE SCALE GENOMIC DNA]</scope>
    <source>
        <strain evidence="3 4">DSM 13687</strain>
    </source>
</reference>
<dbReference type="Proteomes" id="UP000014216">
    <property type="component" value="Unassembled WGS sequence"/>
</dbReference>
<dbReference type="EC" id="2.6.1.-" evidence="1"/>
<dbReference type="InterPro" id="IPR015422">
    <property type="entry name" value="PyrdxlP-dep_Trfase_small"/>
</dbReference>
<organism evidence="3 4">
    <name type="scientific">Desulfotignum phosphitoxidans DSM 13687</name>
    <dbReference type="NCBI Taxonomy" id="1286635"/>
    <lineage>
        <taxon>Bacteria</taxon>
        <taxon>Pseudomonadati</taxon>
        <taxon>Thermodesulfobacteriota</taxon>
        <taxon>Desulfobacteria</taxon>
        <taxon>Desulfobacterales</taxon>
        <taxon>Desulfobacteraceae</taxon>
        <taxon>Desulfotignum</taxon>
    </lineage>
</organism>
<dbReference type="NCBIfam" id="NF005305">
    <property type="entry name" value="PRK06836.1"/>
    <property type="match status" value="1"/>
</dbReference>
<dbReference type="InterPro" id="IPR015424">
    <property type="entry name" value="PyrdxlP-dep_Trfase"/>
</dbReference>
<dbReference type="InterPro" id="IPR004838">
    <property type="entry name" value="NHTrfase_class1_PyrdxlP-BS"/>
</dbReference>
<dbReference type="PANTHER" id="PTHR42691">
    <property type="entry name" value="ASPARTATE AMINOTRANSFERASE YHDR-RELATED"/>
    <property type="match status" value="1"/>
</dbReference>
<gene>
    <name evidence="3" type="primary">aspC</name>
    <name evidence="3" type="ORF">Dpo_3c00360</name>
</gene>
<dbReference type="PANTHER" id="PTHR42691:SF1">
    <property type="entry name" value="ASPARTATE AMINOTRANSFERASE YHDR-RELATED"/>
    <property type="match status" value="1"/>
</dbReference>
<dbReference type="EMBL" id="APJX01000003">
    <property type="protein sequence ID" value="EMS79894.1"/>
    <property type="molecule type" value="Genomic_DNA"/>
</dbReference>
<evidence type="ECO:0000313" key="4">
    <source>
        <dbReference type="Proteomes" id="UP000014216"/>
    </source>
</evidence>
<dbReference type="SUPFAM" id="SSF53383">
    <property type="entry name" value="PLP-dependent transferases"/>
    <property type="match status" value="1"/>
</dbReference>
<dbReference type="AlphaFoldDB" id="S0G355"/>
<dbReference type="Pfam" id="PF00155">
    <property type="entry name" value="Aminotran_1_2"/>
    <property type="match status" value="1"/>
</dbReference>
<protein>
    <recommendedName>
        <fullName evidence="1">Aminotransferase</fullName>
        <ecNumber evidence="1">2.6.1.-</ecNumber>
    </recommendedName>
</protein>
<dbReference type="InterPro" id="IPR015421">
    <property type="entry name" value="PyrdxlP-dep_Trfase_major"/>
</dbReference>
<dbReference type="InterPro" id="IPR004839">
    <property type="entry name" value="Aminotransferase_I/II_large"/>
</dbReference>
<keyword evidence="1 3" id="KW-0032">Aminotransferase</keyword>
<keyword evidence="1 3" id="KW-0808">Transferase</keyword>
<dbReference type="RefSeq" id="WP_006965217.1">
    <property type="nucleotide sequence ID" value="NZ_APJX01000003.1"/>
</dbReference>
<comment type="caution">
    <text evidence="3">The sequence shown here is derived from an EMBL/GenBank/DDBJ whole genome shotgun (WGS) entry which is preliminary data.</text>
</comment>
<dbReference type="Gene3D" id="3.40.640.10">
    <property type="entry name" value="Type I PLP-dependent aspartate aminotransferase-like (Major domain)"/>
    <property type="match status" value="1"/>
</dbReference>
<dbReference type="PROSITE" id="PS00105">
    <property type="entry name" value="AA_TRANSFER_CLASS_1"/>
    <property type="match status" value="1"/>
</dbReference>
<accession>S0G355</accession>
<dbReference type="GO" id="GO:0008483">
    <property type="term" value="F:transaminase activity"/>
    <property type="evidence" value="ECO:0007669"/>
    <property type="project" value="UniProtKB-KW"/>
</dbReference>
<comment type="similarity">
    <text evidence="1">Belongs to the class-I pyridoxal-phosphate-dependent aminotransferase family.</text>
</comment>
<sequence length="390" mass="42932">MPIADKMVKMVEAASMIRKMFEEGIRMKEKFGADHVFDFSLGNPDVPPPKIMQETLLDLIHDDTVSHGYMPNPGFMHVRQAVADYLNQTFNVGLTPDLIVMTVGAAGALNDCLRALINPGEELLTPAPYFVGYNQYAFVAGATLITASTRPDFHLDLEAIQTAITEKTRVVLINSPNNPTGAVYSAEELDGLGRVLEAASKKFDKRIYLISDEPYRKIAYDVTVPSVFDAYNHTIVLTSYSKELSLAGERIGYLAVHPKAEDARLIAGAAGVANTMMYVNAPSLFQQVVGRLQGITVDIDIYRRRRDIFCQGLKQAGYEFDVPDGAFYLFPKSPIENDVEFVNLLKDQNILAVPGTGFGGPGHFRLSYAVPDKTIIDSLPGFKKAIQSVK</sequence>
<dbReference type="CDD" id="cd00609">
    <property type="entry name" value="AAT_like"/>
    <property type="match status" value="1"/>
</dbReference>
<proteinExistence type="inferred from homology"/>